<keyword evidence="3 6" id="KW-0812">Transmembrane</keyword>
<name>A0A919XIN3_9BACL</name>
<dbReference type="Proteomes" id="UP000679779">
    <property type="component" value="Unassembled WGS sequence"/>
</dbReference>
<dbReference type="EMBL" id="BORQ01000006">
    <property type="protein sequence ID" value="GIO33394.1"/>
    <property type="molecule type" value="Genomic_DNA"/>
</dbReference>
<feature type="transmembrane region" description="Helical" evidence="6">
    <location>
        <begin position="39"/>
        <end position="55"/>
    </location>
</feature>
<dbReference type="GO" id="GO:0033228">
    <property type="term" value="P:cysteine export across plasma membrane"/>
    <property type="evidence" value="ECO:0007669"/>
    <property type="project" value="TreeGrafter"/>
</dbReference>
<evidence type="ECO:0000313" key="8">
    <source>
        <dbReference type="Proteomes" id="UP000679779"/>
    </source>
</evidence>
<keyword evidence="5 6" id="KW-0472">Membrane</keyword>
<evidence type="ECO:0008006" key="9">
    <source>
        <dbReference type="Google" id="ProtNLM"/>
    </source>
</evidence>
<keyword evidence="2" id="KW-1003">Cell membrane</keyword>
<gene>
    <name evidence="7" type="ORF">J2TS6_45350</name>
</gene>
<evidence type="ECO:0000256" key="6">
    <source>
        <dbReference type="SAM" id="Phobius"/>
    </source>
</evidence>
<keyword evidence="4 6" id="KW-1133">Transmembrane helix</keyword>
<proteinExistence type="predicted"/>
<dbReference type="Pfam" id="PF01810">
    <property type="entry name" value="LysE"/>
    <property type="match status" value="1"/>
</dbReference>
<organism evidence="7 8">
    <name type="scientific">Paenibacillus albilobatus</name>
    <dbReference type="NCBI Taxonomy" id="2716884"/>
    <lineage>
        <taxon>Bacteria</taxon>
        <taxon>Bacillati</taxon>
        <taxon>Bacillota</taxon>
        <taxon>Bacilli</taxon>
        <taxon>Bacillales</taxon>
        <taxon>Paenibacillaceae</taxon>
        <taxon>Paenibacillus</taxon>
    </lineage>
</organism>
<evidence type="ECO:0000256" key="2">
    <source>
        <dbReference type="ARBA" id="ARBA00022475"/>
    </source>
</evidence>
<sequence>MNTMSFLLYCTVVTFTPGPSNIVILAAVNQGGFKPTLKYIAGASLAFVLLIVASVTVNRELLDGNPVWLAGLRLAGSIFILYLAYKILQMDVSQSAAKQAISFMSGFCTQPKK</sequence>
<dbReference type="PANTHER" id="PTHR30086:SF20">
    <property type="entry name" value="ARGININE EXPORTER PROTEIN ARGO-RELATED"/>
    <property type="match status" value="1"/>
</dbReference>
<dbReference type="GO" id="GO:0015171">
    <property type="term" value="F:amino acid transmembrane transporter activity"/>
    <property type="evidence" value="ECO:0007669"/>
    <property type="project" value="TreeGrafter"/>
</dbReference>
<dbReference type="GO" id="GO:0005886">
    <property type="term" value="C:plasma membrane"/>
    <property type="evidence" value="ECO:0007669"/>
    <property type="project" value="UniProtKB-SubCell"/>
</dbReference>
<feature type="transmembrane region" description="Helical" evidence="6">
    <location>
        <begin position="67"/>
        <end position="85"/>
    </location>
</feature>
<evidence type="ECO:0000256" key="3">
    <source>
        <dbReference type="ARBA" id="ARBA00022692"/>
    </source>
</evidence>
<protein>
    <recommendedName>
        <fullName evidence="9">LysE type translocator</fullName>
    </recommendedName>
</protein>
<dbReference type="AlphaFoldDB" id="A0A919XIN3"/>
<dbReference type="PANTHER" id="PTHR30086">
    <property type="entry name" value="ARGININE EXPORTER PROTEIN ARGO"/>
    <property type="match status" value="1"/>
</dbReference>
<accession>A0A919XIN3</accession>
<reference evidence="7" key="1">
    <citation type="submission" date="2021-03" db="EMBL/GenBank/DDBJ databases">
        <title>Antimicrobial resistance genes in bacteria isolated from Japanese honey, and their potential for conferring macrolide and lincosamide resistance in the American foulbrood pathogen Paenibacillus larvae.</title>
        <authorList>
            <person name="Okamoto M."/>
            <person name="Kumagai M."/>
            <person name="Kanamori H."/>
            <person name="Takamatsu D."/>
        </authorList>
    </citation>
    <scope>NUCLEOTIDE SEQUENCE</scope>
    <source>
        <strain evidence="7">J2TS6</strain>
    </source>
</reference>
<evidence type="ECO:0000313" key="7">
    <source>
        <dbReference type="EMBL" id="GIO33394.1"/>
    </source>
</evidence>
<evidence type="ECO:0000256" key="1">
    <source>
        <dbReference type="ARBA" id="ARBA00004651"/>
    </source>
</evidence>
<evidence type="ECO:0000256" key="5">
    <source>
        <dbReference type="ARBA" id="ARBA00023136"/>
    </source>
</evidence>
<comment type="caution">
    <text evidence="7">The sequence shown here is derived from an EMBL/GenBank/DDBJ whole genome shotgun (WGS) entry which is preliminary data.</text>
</comment>
<feature type="transmembrane region" description="Helical" evidence="6">
    <location>
        <begin position="6"/>
        <end position="27"/>
    </location>
</feature>
<dbReference type="InterPro" id="IPR001123">
    <property type="entry name" value="LeuE-type"/>
</dbReference>
<keyword evidence="8" id="KW-1185">Reference proteome</keyword>
<evidence type="ECO:0000256" key="4">
    <source>
        <dbReference type="ARBA" id="ARBA00022989"/>
    </source>
</evidence>
<comment type="subcellular location">
    <subcellularLocation>
        <location evidence="1">Cell membrane</location>
        <topology evidence="1">Multi-pass membrane protein</topology>
    </subcellularLocation>
</comment>